<dbReference type="Proteomes" id="UP000585437">
    <property type="component" value="Unassembled WGS sequence"/>
</dbReference>
<comment type="caution">
    <text evidence="1">The sequence shown here is derived from an EMBL/GenBank/DDBJ whole genome shotgun (WGS) entry which is preliminary data.</text>
</comment>
<protein>
    <submittedName>
        <fullName evidence="1">Uncharacterized protein</fullName>
    </submittedName>
</protein>
<accession>A0A7X0MTL1</accession>
<sequence>MSDSARIEMSATVIDWDVDEDVFINFLPVDKAAWLKEYGEASLMIE</sequence>
<keyword evidence="2" id="KW-1185">Reference proteome</keyword>
<dbReference type="EMBL" id="JACHBU010000020">
    <property type="protein sequence ID" value="MBB6511157.1"/>
    <property type="molecule type" value="Genomic_DNA"/>
</dbReference>
<evidence type="ECO:0000313" key="1">
    <source>
        <dbReference type="EMBL" id="MBB6511157.1"/>
    </source>
</evidence>
<reference evidence="1 2" key="1">
    <citation type="submission" date="2020-08" db="EMBL/GenBank/DDBJ databases">
        <title>The Agave Microbiome: Exploring the role of microbial communities in plant adaptations to desert environments.</title>
        <authorList>
            <person name="Partida-Martinez L.P."/>
        </authorList>
    </citation>
    <scope>NUCLEOTIDE SEQUENCE [LARGE SCALE GENOMIC DNA]</scope>
    <source>
        <strain evidence="1 2">AS3.12</strain>
    </source>
</reference>
<dbReference type="AlphaFoldDB" id="A0A7X0MTL1"/>
<dbReference type="RefSeq" id="WP_184656142.1">
    <property type="nucleotide sequence ID" value="NZ_JACHBU010000020.1"/>
</dbReference>
<evidence type="ECO:0000313" key="2">
    <source>
        <dbReference type="Proteomes" id="UP000585437"/>
    </source>
</evidence>
<gene>
    <name evidence="1" type="ORF">F4695_004555</name>
</gene>
<name>A0A7X0MTL1_9HYPH</name>
<proteinExistence type="predicted"/>
<organism evidence="1 2">
    <name type="scientific">Rhizobium soli</name>
    <dbReference type="NCBI Taxonomy" id="424798"/>
    <lineage>
        <taxon>Bacteria</taxon>
        <taxon>Pseudomonadati</taxon>
        <taxon>Pseudomonadota</taxon>
        <taxon>Alphaproteobacteria</taxon>
        <taxon>Hyphomicrobiales</taxon>
        <taxon>Rhizobiaceae</taxon>
        <taxon>Rhizobium/Agrobacterium group</taxon>
        <taxon>Rhizobium</taxon>
    </lineage>
</organism>